<dbReference type="Proteomes" id="UP000215459">
    <property type="component" value="Unassembled WGS sequence"/>
</dbReference>
<evidence type="ECO:0000256" key="6">
    <source>
        <dbReference type="HAMAP-Rule" id="MF_00073"/>
    </source>
</evidence>
<dbReference type="OrthoDB" id="9811381at2"/>
<dbReference type="PANTHER" id="PTHR11078">
    <property type="entry name" value="N UTILIZATION SUBSTANCE PROTEIN B-RELATED"/>
    <property type="match status" value="1"/>
</dbReference>
<keyword evidence="2 6" id="KW-0889">Transcription antitermination</keyword>
<accession>A0A235BC12</accession>
<dbReference type="InterPro" id="IPR006027">
    <property type="entry name" value="NusB_RsmB_TIM44"/>
</dbReference>
<comment type="caution">
    <text evidence="8">The sequence shown here is derived from an EMBL/GenBank/DDBJ whole genome shotgun (WGS) entry which is preliminary data.</text>
</comment>
<comment type="similarity">
    <text evidence="1 6">Belongs to the NusB family.</text>
</comment>
<feature type="domain" description="NusB/RsmB/TIM44" evidence="7">
    <location>
        <begin position="7"/>
        <end position="134"/>
    </location>
</feature>
<reference evidence="8 9" key="1">
    <citation type="submission" date="2017-07" db="EMBL/GenBank/DDBJ databases">
        <title>The genome sequence of Paludifilum halophilum highlights mechanisms for microbial adaptation to high salt environemnts.</title>
        <authorList>
            <person name="Belbahri L."/>
        </authorList>
    </citation>
    <scope>NUCLEOTIDE SEQUENCE [LARGE SCALE GENOMIC DNA]</scope>
    <source>
        <strain evidence="8 9">DSM 102817</strain>
    </source>
</reference>
<dbReference type="HAMAP" id="MF_00073">
    <property type="entry name" value="NusB"/>
    <property type="match status" value="1"/>
</dbReference>
<sequence length="150" mass="17412">MEMGRRQVREKVLQTLYQYEMNEEARENLIRKKGRALERETGKDSLEFFLRLTRGVIQNQEKLDHAVEPFLKKDWTMSRLSIVDRMILRMAAYELLLEKEIPEGATLNEAVELAKTFSTEESARFINGVLGNITENLEEVKGGLIPEEPL</sequence>
<dbReference type="PANTHER" id="PTHR11078:SF3">
    <property type="entry name" value="ANTITERMINATION NUSB DOMAIN-CONTAINING PROTEIN"/>
    <property type="match status" value="1"/>
</dbReference>
<keyword evidence="4 6" id="KW-0805">Transcription regulation</keyword>
<dbReference type="GO" id="GO:0006353">
    <property type="term" value="P:DNA-templated transcription termination"/>
    <property type="evidence" value="ECO:0007669"/>
    <property type="project" value="UniProtKB-UniRule"/>
</dbReference>
<dbReference type="GO" id="GO:0031564">
    <property type="term" value="P:transcription antitermination"/>
    <property type="evidence" value="ECO:0007669"/>
    <property type="project" value="UniProtKB-KW"/>
</dbReference>
<keyword evidence="3 6" id="KW-0694">RNA-binding</keyword>
<evidence type="ECO:0000256" key="3">
    <source>
        <dbReference type="ARBA" id="ARBA00022884"/>
    </source>
</evidence>
<dbReference type="InterPro" id="IPR035926">
    <property type="entry name" value="NusB-like_sf"/>
</dbReference>
<evidence type="ECO:0000256" key="4">
    <source>
        <dbReference type="ARBA" id="ARBA00023015"/>
    </source>
</evidence>
<protein>
    <recommendedName>
        <fullName evidence="6">Transcription antitermination protein NusB</fullName>
    </recommendedName>
    <alternativeName>
        <fullName evidence="6">Antitermination factor NusB</fullName>
    </alternativeName>
</protein>
<dbReference type="Gene3D" id="1.10.940.10">
    <property type="entry name" value="NusB-like"/>
    <property type="match status" value="1"/>
</dbReference>
<dbReference type="Pfam" id="PF01029">
    <property type="entry name" value="NusB"/>
    <property type="match status" value="1"/>
</dbReference>
<dbReference type="AlphaFoldDB" id="A0A235BC12"/>
<name>A0A235BC12_9BACL</name>
<evidence type="ECO:0000259" key="7">
    <source>
        <dbReference type="Pfam" id="PF01029"/>
    </source>
</evidence>
<dbReference type="SUPFAM" id="SSF48013">
    <property type="entry name" value="NusB-like"/>
    <property type="match status" value="1"/>
</dbReference>
<evidence type="ECO:0000313" key="8">
    <source>
        <dbReference type="EMBL" id="OYD09828.1"/>
    </source>
</evidence>
<gene>
    <name evidence="6 8" type="primary">nusB</name>
    <name evidence="8" type="ORF">CHM34_02230</name>
</gene>
<comment type="function">
    <text evidence="6">Involved in transcription antitermination. Required for transcription of ribosomal RNA (rRNA) genes. Binds specifically to the boxA antiterminator sequence of the ribosomal RNA (rrn) operons.</text>
</comment>
<evidence type="ECO:0000256" key="5">
    <source>
        <dbReference type="ARBA" id="ARBA00023163"/>
    </source>
</evidence>
<evidence type="ECO:0000256" key="1">
    <source>
        <dbReference type="ARBA" id="ARBA00005952"/>
    </source>
</evidence>
<evidence type="ECO:0000313" key="9">
    <source>
        <dbReference type="Proteomes" id="UP000215459"/>
    </source>
</evidence>
<proteinExistence type="inferred from homology"/>
<keyword evidence="5 6" id="KW-0804">Transcription</keyword>
<dbReference type="GO" id="GO:0003723">
    <property type="term" value="F:RNA binding"/>
    <property type="evidence" value="ECO:0007669"/>
    <property type="project" value="UniProtKB-UniRule"/>
</dbReference>
<dbReference type="NCBIfam" id="TIGR01951">
    <property type="entry name" value="nusB"/>
    <property type="match status" value="1"/>
</dbReference>
<evidence type="ECO:0000256" key="2">
    <source>
        <dbReference type="ARBA" id="ARBA00022814"/>
    </source>
</evidence>
<organism evidence="8 9">
    <name type="scientific">Paludifilum halophilum</name>
    <dbReference type="NCBI Taxonomy" id="1642702"/>
    <lineage>
        <taxon>Bacteria</taxon>
        <taxon>Bacillati</taxon>
        <taxon>Bacillota</taxon>
        <taxon>Bacilli</taxon>
        <taxon>Bacillales</taxon>
        <taxon>Thermoactinomycetaceae</taxon>
        <taxon>Paludifilum</taxon>
    </lineage>
</organism>
<keyword evidence="9" id="KW-1185">Reference proteome</keyword>
<dbReference type="InterPro" id="IPR011605">
    <property type="entry name" value="NusB_fam"/>
</dbReference>
<dbReference type="EMBL" id="NOWF01000001">
    <property type="protein sequence ID" value="OYD09828.1"/>
    <property type="molecule type" value="Genomic_DNA"/>
</dbReference>
<dbReference type="GO" id="GO:0005829">
    <property type="term" value="C:cytosol"/>
    <property type="evidence" value="ECO:0007669"/>
    <property type="project" value="TreeGrafter"/>
</dbReference>